<dbReference type="GO" id="GO:0016020">
    <property type="term" value="C:membrane"/>
    <property type="evidence" value="ECO:0007669"/>
    <property type="project" value="TreeGrafter"/>
</dbReference>
<name>U5QLE8_GLOK1</name>
<dbReference type="STRING" id="1183438.GKIL_2249"/>
<sequence>MYYDAGQFAFTAALEANWQTIRRELEQLGDGDFIAWPEKYLYGKGWDIFGLYAFGIKVAANCEQCPETTRLVEQIPGLTTAGFSSLKPGTHIAPHTGYPDGLLRCHLGLVVPENCALRVGDETRSWQEGRCLVFDDTTEHEAWNRGAHTRIVLLLDFQAPAGLLSEPPKPADRGLTSLFGFLKKK</sequence>
<evidence type="ECO:0000256" key="1">
    <source>
        <dbReference type="ARBA" id="ARBA00007730"/>
    </source>
</evidence>
<dbReference type="KEGG" id="glj:GKIL_2249"/>
<evidence type="ECO:0000256" key="2">
    <source>
        <dbReference type="ARBA" id="ARBA00022964"/>
    </source>
</evidence>
<dbReference type="GO" id="GO:0062101">
    <property type="term" value="F:peptidyl-aspartic acid 3-dioxygenase activity"/>
    <property type="evidence" value="ECO:0007669"/>
    <property type="project" value="UniProtKB-EC"/>
</dbReference>
<protein>
    <submittedName>
        <fullName evidence="5">Aspartyl/asparaginyl beta-hydroxylase</fullName>
        <ecNumber evidence="5">1.14.11.16</ecNumber>
    </submittedName>
</protein>
<dbReference type="Pfam" id="PF05118">
    <property type="entry name" value="Asp_Arg_Hydrox"/>
    <property type="match status" value="1"/>
</dbReference>
<dbReference type="Proteomes" id="UP000017396">
    <property type="component" value="Chromosome"/>
</dbReference>
<keyword evidence="6" id="KW-1185">Reference proteome</keyword>
<dbReference type="InterPro" id="IPR027443">
    <property type="entry name" value="IPNS-like_sf"/>
</dbReference>
<dbReference type="InterPro" id="IPR007803">
    <property type="entry name" value="Asp/Arg/Pro-Hydrxlase"/>
</dbReference>
<evidence type="ECO:0000313" key="5">
    <source>
        <dbReference type="EMBL" id="AGY58495.1"/>
    </source>
</evidence>
<dbReference type="eggNOG" id="COG3555">
    <property type="taxonomic scope" value="Bacteria"/>
</dbReference>
<feature type="domain" description="Aspartyl/asparaginy/proline hydroxylase" evidence="4">
    <location>
        <begin position="15"/>
        <end position="160"/>
    </location>
</feature>
<dbReference type="PATRIC" id="fig|1183438.3.peg.2207"/>
<dbReference type="InterPro" id="IPR051821">
    <property type="entry name" value="Asp/Asn_beta-hydroxylase"/>
</dbReference>
<reference evidence="5 6" key="1">
    <citation type="journal article" date="2013" name="PLoS ONE">
        <title>Cultivation and Complete Genome Sequencing of Gloeobacter kilaueensis sp. nov., from a Lava Cave in Kilauea Caldera, Hawai'i.</title>
        <authorList>
            <person name="Saw J.H."/>
            <person name="Schatz M."/>
            <person name="Brown M.V."/>
            <person name="Kunkel D.D."/>
            <person name="Foster J.S."/>
            <person name="Shick H."/>
            <person name="Christensen S."/>
            <person name="Hou S."/>
            <person name="Wan X."/>
            <person name="Donachie S.P."/>
        </authorList>
    </citation>
    <scope>NUCLEOTIDE SEQUENCE [LARGE SCALE GENOMIC DNA]</scope>
    <source>
        <strain evidence="6">JS</strain>
    </source>
</reference>
<dbReference type="EMBL" id="CP003587">
    <property type="protein sequence ID" value="AGY58495.1"/>
    <property type="molecule type" value="Genomic_DNA"/>
</dbReference>
<dbReference type="Gene3D" id="2.60.120.330">
    <property type="entry name" value="B-lactam Antibiotic, Isopenicillin N Synthase, Chain"/>
    <property type="match status" value="1"/>
</dbReference>
<dbReference type="OrthoDB" id="21665at2"/>
<organism evidence="5 6">
    <name type="scientific">Gloeobacter kilaueensis (strain ATCC BAA-2537 / CCAP 1431/1 / ULC 316 / JS1)</name>
    <dbReference type="NCBI Taxonomy" id="1183438"/>
    <lineage>
        <taxon>Bacteria</taxon>
        <taxon>Bacillati</taxon>
        <taxon>Cyanobacteriota</taxon>
        <taxon>Cyanophyceae</taxon>
        <taxon>Gloeobacterales</taxon>
        <taxon>Gloeobacteraceae</taxon>
        <taxon>Gloeobacter</taxon>
    </lineage>
</organism>
<dbReference type="HOGENOM" id="CLU_071783_0_1_3"/>
<keyword evidence="2" id="KW-0223">Dioxygenase</keyword>
<gene>
    <name evidence="5" type="ORF">GKIL_2249</name>
</gene>
<evidence type="ECO:0000259" key="4">
    <source>
        <dbReference type="Pfam" id="PF05118"/>
    </source>
</evidence>
<evidence type="ECO:0000256" key="3">
    <source>
        <dbReference type="ARBA" id="ARBA00023002"/>
    </source>
</evidence>
<dbReference type="PANTHER" id="PTHR46332:SF5">
    <property type="entry name" value="ASPARTATE BETA-HYDROXYLASE DOMAIN CONTAINING 2"/>
    <property type="match status" value="1"/>
</dbReference>
<comment type="similarity">
    <text evidence="1">Belongs to the aspartyl/asparaginyl beta-hydroxylase family.</text>
</comment>
<dbReference type="AlphaFoldDB" id="U5QLE8"/>
<evidence type="ECO:0000313" key="6">
    <source>
        <dbReference type="Proteomes" id="UP000017396"/>
    </source>
</evidence>
<proteinExistence type="inferred from homology"/>
<keyword evidence="3 5" id="KW-0560">Oxidoreductase</keyword>
<dbReference type="RefSeq" id="WP_023173652.1">
    <property type="nucleotide sequence ID" value="NC_022600.1"/>
</dbReference>
<dbReference type="PANTHER" id="PTHR46332">
    <property type="entry name" value="ASPARTATE BETA-HYDROXYLASE DOMAIN-CONTAINING PROTEIN 2"/>
    <property type="match status" value="1"/>
</dbReference>
<dbReference type="EC" id="1.14.11.16" evidence="5"/>
<dbReference type="SUPFAM" id="SSF51197">
    <property type="entry name" value="Clavaminate synthase-like"/>
    <property type="match status" value="1"/>
</dbReference>
<accession>U5QLE8</accession>